<feature type="region of interest" description="Disordered" evidence="1">
    <location>
        <begin position="399"/>
        <end position="427"/>
    </location>
</feature>
<name>A0A0F9U4D0_9ZZZZ</name>
<evidence type="ECO:0000256" key="1">
    <source>
        <dbReference type="SAM" id="MobiDB-lite"/>
    </source>
</evidence>
<sequence>MFLNDFYEIEENKKLNKLIKSLKIDHGVDVTVYESLSTNELVLFLEDLHEKKIQIIKESDFSAYYQDPEYTRTVLLEKVIRMILKEIQPKRLRKKKVKESIDNEIEETLDYKVHPPTGAAVDHDIDEDKERPDLYWRKHQWEEERTQENHPVDVRDAPPAGQAYDTSWEANNPVPEETEKFNSYAPNAQPVGGTHENEQQAGVYVAVMNPDRFLGDKDINIMSIKPPIKSENELSPLTREVSKVMVDVRDMQEDEEMTRESAIKRLGDLLESSLLNEGELERAEIVMQISDIIVSMDRMIEDLAKKSTDDILPMVDVIKQNFGPSEAEKFTSETEQLIQQAADSIVNIKDALTRSAENYQARISDEDVQQPIADMTSGMMGAEEPMGDLGAELGAELAPEMGDEEPGDVGDLLGGEETNASEEPLGRAKKESRIVNLAGKKVKLTMEQIYTLANAKKITEKVRALEEAAKYTVESRTAVLTIKGNRIRITEEQLKSLLFAKNWKKLVESKNASIVRLSKSQAEKLIQAKRLTEKVNDLLGEKKPSAGLSKKKKSATVKKAKKGGDIGKKGKGFKKVAAAAKKGGAKDPEAVAAAAMWKNVPR</sequence>
<reference evidence="2" key="1">
    <citation type="journal article" date="2015" name="Nature">
        <title>Complex archaea that bridge the gap between prokaryotes and eukaryotes.</title>
        <authorList>
            <person name="Spang A."/>
            <person name="Saw J.H."/>
            <person name="Jorgensen S.L."/>
            <person name="Zaremba-Niedzwiedzka K."/>
            <person name="Martijn J."/>
            <person name="Lind A.E."/>
            <person name="van Eijk R."/>
            <person name="Schleper C."/>
            <person name="Guy L."/>
            <person name="Ettema T.J."/>
        </authorList>
    </citation>
    <scope>NUCLEOTIDE SEQUENCE</scope>
</reference>
<feature type="region of interest" description="Disordered" evidence="1">
    <location>
        <begin position="542"/>
        <end position="569"/>
    </location>
</feature>
<dbReference type="AlphaFoldDB" id="A0A0F9U4D0"/>
<feature type="compositionally biased region" description="Basic residues" evidence="1">
    <location>
        <begin position="549"/>
        <end position="561"/>
    </location>
</feature>
<dbReference type="EMBL" id="LAZR01001218">
    <property type="protein sequence ID" value="KKN48493.1"/>
    <property type="molecule type" value="Genomic_DNA"/>
</dbReference>
<gene>
    <name evidence="2" type="ORF">LCGC14_0652460</name>
</gene>
<accession>A0A0F9U4D0</accession>
<proteinExistence type="predicted"/>
<comment type="caution">
    <text evidence="2">The sequence shown here is derived from an EMBL/GenBank/DDBJ whole genome shotgun (WGS) entry which is preliminary data.</text>
</comment>
<organism evidence="2">
    <name type="scientific">marine sediment metagenome</name>
    <dbReference type="NCBI Taxonomy" id="412755"/>
    <lineage>
        <taxon>unclassified sequences</taxon>
        <taxon>metagenomes</taxon>
        <taxon>ecological metagenomes</taxon>
    </lineage>
</organism>
<protein>
    <submittedName>
        <fullName evidence="2">Uncharacterized protein</fullName>
    </submittedName>
</protein>
<evidence type="ECO:0000313" key="2">
    <source>
        <dbReference type="EMBL" id="KKN48493.1"/>
    </source>
</evidence>